<keyword evidence="4 9" id="KW-0805">Transcription regulation</keyword>
<dbReference type="KEGG" id="taes:123160033"/>
<dbReference type="AlphaFoldDB" id="A0A3B6SC45"/>
<evidence type="ECO:0000256" key="3">
    <source>
        <dbReference type="ARBA" id="ARBA00022833"/>
    </source>
</evidence>
<feature type="domain" description="Dof-type" evidence="11">
    <location>
        <begin position="71"/>
        <end position="125"/>
    </location>
</feature>
<evidence type="ECO:0000256" key="2">
    <source>
        <dbReference type="ARBA" id="ARBA00022771"/>
    </source>
</evidence>
<feature type="compositionally biased region" description="Low complexity" evidence="10">
    <location>
        <begin position="151"/>
        <end position="166"/>
    </location>
</feature>
<comment type="subcellular location">
    <subcellularLocation>
        <location evidence="8 9">Nucleus</location>
    </subcellularLocation>
</comment>
<keyword evidence="1 9" id="KW-0479">Metal-binding</keyword>
<keyword evidence="13" id="KW-1185">Reference proteome</keyword>
<evidence type="ECO:0000256" key="6">
    <source>
        <dbReference type="ARBA" id="ARBA00023163"/>
    </source>
</evidence>
<dbReference type="GO" id="GO:0008270">
    <property type="term" value="F:zinc ion binding"/>
    <property type="evidence" value="ECO:0007669"/>
    <property type="project" value="UniProtKB-KW"/>
</dbReference>
<evidence type="ECO:0000256" key="7">
    <source>
        <dbReference type="ARBA" id="ARBA00023242"/>
    </source>
</evidence>
<dbReference type="Gramene" id="TraesROB_scaffold_032569_01G000100.1">
    <property type="protein sequence ID" value="TraesROB_scaffold_032569_01G000100.1"/>
    <property type="gene ID" value="TraesROB_scaffold_032569_01G000100"/>
</dbReference>
<dbReference type="Gramene" id="TraesKAR7B01G0097410.1">
    <property type="protein sequence ID" value="cds.TraesKAR7B01G0097410.1"/>
    <property type="gene ID" value="TraesKAR7B01G0097410"/>
</dbReference>
<organism evidence="12">
    <name type="scientific">Triticum aestivum</name>
    <name type="common">Wheat</name>
    <dbReference type="NCBI Taxonomy" id="4565"/>
    <lineage>
        <taxon>Eukaryota</taxon>
        <taxon>Viridiplantae</taxon>
        <taxon>Streptophyta</taxon>
        <taxon>Embryophyta</taxon>
        <taxon>Tracheophyta</taxon>
        <taxon>Spermatophyta</taxon>
        <taxon>Magnoliopsida</taxon>
        <taxon>Liliopsida</taxon>
        <taxon>Poales</taxon>
        <taxon>Poaceae</taxon>
        <taxon>BOP clade</taxon>
        <taxon>Pooideae</taxon>
        <taxon>Triticodae</taxon>
        <taxon>Triticeae</taxon>
        <taxon>Triticinae</taxon>
        <taxon>Triticum</taxon>
    </lineage>
</organism>
<dbReference type="STRING" id="4565.A0A3B6SC45"/>
<dbReference type="OrthoDB" id="1927254at2759"/>
<accession>A0A3B6SC45</accession>
<keyword evidence="6 9" id="KW-0804">Transcription</keyword>
<evidence type="ECO:0000256" key="10">
    <source>
        <dbReference type="SAM" id="MobiDB-lite"/>
    </source>
</evidence>
<dbReference type="Pfam" id="PF02701">
    <property type="entry name" value="Zn_ribbon_Dof"/>
    <property type="match status" value="1"/>
</dbReference>
<protein>
    <recommendedName>
        <fullName evidence="9">Dof zinc finger protein</fullName>
    </recommendedName>
</protein>
<evidence type="ECO:0000313" key="12">
    <source>
        <dbReference type="EnsemblPlants" id="TraesCS7B02G120600.1.cds1"/>
    </source>
</evidence>
<dbReference type="PROSITE" id="PS01361">
    <property type="entry name" value="ZF_DOF_1"/>
    <property type="match status" value="1"/>
</dbReference>
<evidence type="ECO:0000256" key="1">
    <source>
        <dbReference type="ARBA" id="ARBA00022723"/>
    </source>
</evidence>
<evidence type="ECO:0000259" key="11">
    <source>
        <dbReference type="PROSITE" id="PS50884"/>
    </source>
</evidence>
<keyword evidence="5 8" id="KW-0238">DNA-binding</keyword>
<dbReference type="Gramene" id="TraesCS7B03G0313000.1">
    <property type="protein sequence ID" value="TraesCS7B03G0313000.1.CDS1"/>
    <property type="gene ID" value="TraesCS7B03G0313000"/>
</dbReference>
<keyword evidence="2 8" id="KW-0863">Zinc-finger</keyword>
<dbReference type="InterPro" id="IPR045174">
    <property type="entry name" value="Dof"/>
</dbReference>
<reference evidence="12" key="2">
    <citation type="submission" date="2018-10" db="UniProtKB">
        <authorList>
            <consortium name="EnsemblPlants"/>
        </authorList>
    </citation>
    <scope>IDENTIFICATION</scope>
</reference>
<evidence type="ECO:0000256" key="4">
    <source>
        <dbReference type="ARBA" id="ARBA00023015"/>
    </source>
</evidence>
<feature type="region of interest" description="Disordered" evidence="10">
    <location>
        <begin position="116"/>
        <end position="166"/>
    </location>
</feature>
<dbReference type="RefSeq" id="XP_044433788.1">
    <property type="nucleotide sequence ID" value="XM_044577853.1"/>
</dbReference>
<dbReference type="GO" id="GO:0005634">
    <property type="term" value="C:nucleus"/>
    <property type="evidence" value="ECO:0007669"/>
    <property type="project" value="UniProtKB-SubCell"/>
</dbReference>
<dbReference type="PROSITE" id="PS50884">
    <property type="entry name" value="ZF_DOF_2"/>
    <property type="match status" value="1"/>
</dbReference>
<evidence type="ECO:0000256" key="5">
    <source>
        <dbReference type="ARBA" id="ARBA00023125"/>
    </source>
</evidence>
<dbReference type="Proteomes" id="UP000019116">
    <property type="component" value="Chromosome 7B"/>
</dbReference>
<dbReference type="GeneID" id="123160033"/>
<proteinExistence type="predicted"/>
<keyword evidence="7 8" id="KW-0539">Nucleus</keyword>
<dbReference type="Gramene" id="TraesWEE_scaffold_063013_01G000100.1">
    <property type="protein sequence ID" value="TraesWEE_scaffold_063013_01G000100.1"/>
    <property type="gene ID" value="TraesWEE_scaffold_063013_01G000100"/>
</dbReference>
<evidence type="ECO:0000313" key="13">
    <source>
        <dbReference type="Proteomes" id="UP000019116"/>
    </source>
</evidence>
<dbReference type="Gramene" id="TraesCLE_scaffold_047553_01G000100.1">
    <property type="protein sequence ID" value="TraesCLE_scaffold_047553_01G000100.1"/>
    <property type="gene ID" value="TraesCLE_scaffold_047553_01G000100"/>
</dbReference>
<keyword evidence="3 9" id="KW-0862">Zinc</keyword>
<dbReference type="OMA" id="MFADQAT"/>
<dbReference type="EnsemblPlants" id="TraesCS7B02G120600.1">
    <property type="protein sequence ID" value="TraesCS7B02G120600.1.cds1"/>
    <property type="gene ID" value="TraesCS7B02G120600"/>
</dbReference>
<evidence type="ECO:0000256" key="9">
    <source>
        <dbReference type="RuleBase" id="RU369094"/>
    </source>
</evidence>
<dbReference type="Gramene" id="TraesCS7B02G120600.1">
    <property type="protein sequence ID" value="TraesCS7B02G120600.1.cds1"/>
    <property type="gene ID" value="TraesCS7B02G120600"/>
</dbReference>
<dbReference type="Gramene" id="TraesCAD_scaffold_003151_01G000100.1">
    <property type="protein sequence ID" value="TraesCAD_scaffold_003151_01G000100.1"/>
    <property type="gene ID" value="TraesCAD_scaffold_003151_01G000100"/>
</dbReference>
<name>A0A3B6SC45_WHEAT</name>
<dbReference type="GO" id="GO:0003677">
    <property type="term" value="F:DNA binding"/>
    <property type="evidence" value="ECO:0007669"/>
    <property type="project" value="UniProtKB-UniRule"/>
</dbReference>
<dbReference type="PANTHER" id="PTHR31992">
    <property type="entry name" value="DOF ZINC FINGER PROTEIN DOF1.4-RELATED"/>
    <property type="match status" value="1"/>
</dbReference>
<feature type="region of interest" description="Disordered" evidence="10">
    <location>
        <begin position="1"/>
        <end position="26"/>
    </location>
</feature>
<dbReference type="PANTHER" id="PTHR31992:SF297">
    <property type="entry name" value="DOF ZINC FINGER PROTEIN"/>
    <property type="match status" value="1"/>
</dbReference>
<evidence type="ECO:0000256" key="8">
    <source>
        <dbReference type="PROSITE-ProRule" id="PRU00071"/>
    </source>
</evidence>
<dbReference type="GO" id="GO:0003700">
    <property type="term" value="F:DNA-binding transcription factor activity"/>
    <property type="evidence" value="ECO:0007669"/>
    <property type="project" value="UniProtKB-UniRule"/>
</dbReference>
<gene>
    <name evidence="12" type="primary">LOC123160033</name>
</gene>
<comment type="function">
    <text evidence="9">Transcription factor that binds specifically to a 5'-AA[AG]G-3' consensus core sequence.</text>
</comment>
<sequence>MESPGRAEQIDSKLRKLAPSSRQAPPSLRHVRAVHGMQEFQPIPGLAGRLFGGAADRPAGLLRHGGAPEEVRCPRCDSANTKFCYYNNYNLSQPRHFCKGCRRYWTKGGLLRNVPVGGGCRKPKRKAAAASSSDVDKDPSGANSEAKNARSGCSAGSSSLTSGASSASTNTVNDVGACAAAHSSGGSMPFTGLGPSTFIADAPPLQPPTAMFTDQAAAFASLFGTPLPAFTFSAQRKAEDDVAPAVTSTEQPSSASSTADLAPFSARSTGAATASASDWPPATMIDAGIFDIAGAVGSDTTSYWNTASWTDPDGTVYLP</sequence>
<reference evidence="12" key="1">
    <citation type="submission" date="2018-08" db="EMBL/GenBank/DDBJ databases">
        <authorList>
            <person name="Rossello M."/>
        </authorList>
    </citation>
    <scope>NUCLEOTIDE SEQUENCE [LARGE SCALE GENOMIC DNA]</scope>
    <source>
        <strain evidence="12">cv. Chinese Spring</strain>
    </source>
</reference>
<dbReference type="InterPro" id="IPR003851">
    <property type="entry name" value="Znf_Dof"/>
</dbReference>